<dbReference type="EMBL" id="CADCTO010000586">
    <property type="protein sequence ID" value="CAA9289627.1"/>
    <property type="molecule type" value="Genomic_DNA"/>
</dbReference>
<name>A0A6J4JWQ7_9BACT</name>
<evidence type="ECO:0000313" key="1">
    <source>
        <dbReference type="EMBL" id="CAA9289627.1"/>
    </source>
</evidence>
<gene>
    <name evidence="1" type="ORF">AVDCRST_MAG63-4286</name>
</gene>
<organism evidence="1">
    <name type="scientific">uncultured Armatimonadetes bacterium</name>
    <dbReference type="NCBI Taxonomy" id="157466"/>
    <lineage>
        <taxon>Bacteria</taxon>
        <taxon>Bacillati</taxon>
        <taxon>Armatimonadota</taxon>
        <taxon>environmental samples</taxon>
    </lineage>
</organism>
<sequence length="142" mass="15908">MCFLSRRGGETWGYFSSENGYLTQSPDAQRATLNDSRTPSAVRSERYCPQRTGLSASGILPAGGHASLHDLPAWAKRSECNTWVCAMSTTTTARCFCRHARWRKLLIATAIKSRKNGGEKVGEMVQCKRTFSAFRRLKQQGW</sequence>
<proteinExistence type="predicted"/>
<accession>A0A6J4JWQ7</accession>
<protein>
    <submittedName>
        <fullName evidence="1">Uncharacterized protein</fullName>
    </submittedName>
</protein>
<reference evidence="1" key="1">
    <citation type="submission" date="2020-02" db="EMBL/GenBank/DDBJ databases">
        <authorList>
            <person name="Meier V. D."/>
        </authorList>
    </citation>
    <scope>NUCLEOTIDE SEQUENCE</scope>
    <source>
        <strain evidence="1">AVDCRST_MAG63</strain>
    </source>
</reference>
<dbReference type="AlphaFoldDB" id="A0A6J4JWQ7"/>